<dbReference type="eggNOG" id="COG1868">
    <property type="taxonomic scope" value="Bacteria"/>
</dbReference>
<dbReference type="Pfam" id="PF01052">
    <property type="entry name" value="FliMN_C"/>
    <property type="match status" value="1"/>
</dbReference>
<dbReference type="InterPro" id="IPR001543">
    <property type="entry name" value="FliN-like_C"/>
</dbReference>
<comment type="caution">
    <text evidence="12">The sequence shown here is derived from an EMBL/GenBank/DDBJ whole genome shotgun (WGS) entry which is preliminary data.</text>
</comment>
<dbReference type="GO" id="GO:0005886">
    <property type="term" value="C:plasma membrane"/>
    <property type="evidence" value="ECO:0007669"/>
    <property type="project" value="UniProtKB-SubCell"/>
</dbReference>
<proteinExistence type="inferred from homology"/>
<reference evidence="12 13" key="1">
    <citation type="submission" date="2013-03" db="EMBL/GenBank/DDBJ databases">
        <title>The Genome Sequence of Enterococcus columbae ATCC_51263 (PacBio/Illumina hybrid assembly).</title>
        <authorList>
            <consortium name="The Broad Institute Genomics Platform"/>
            <consortium name="The Broad Institute Genome Sequencing Center for Infectious Disease"/>
            <person name="Earl A."/>
            <person name="Russ C."/>
            <person name="Gilmore M."/>
            <person name="Surin D."/>
            <person name="Walker B."/>
            <person name="Young S."/>
            <person name="Zeng Q."/>
            <person name="Gargeya S."/>
            <person name="Fitzgerald M."/>
            <person name="Haas B."/>
            <person name="Abouelleil A."/>
            <person name="Allen A.W."/>
            <person name="Alvarado L."/>
            <person name="Arachchi H.M."/>
            <person name="Berlin A.M."/>
            <person name="Chapman S.B."/>
            <person name="Gainer-Dewar J."/>
            <person name="Goldberg J."/>
            <person name="Griggs A."/>
            <person name="Gujja S."/>
            <person name="Hansen M."/>
            <person name="Howarth C."/>
            <person name="Imamovic A."/>
            <person name="Ireland A."/>
            <person name="Larimer J."/>
            <person name="McCowan C."/>
            <person name="Murphy C."/>
            <person name="Pearson M."/>
            <person name="Poon T.W."/>
            <person name="Priest M."/>
            <person name="Roberts A."/>
            <person name="Saif S."/>
            <person name="Shea T."/>
            <person name="Sisk P."/>
            <person name="Sykes S."/>
            <person name="Wortman J."/>
            <person name="Nusbaum C."/>
            <person name="Birren B."/>
        </authorList>
    </citation>
    <scope>NUCLEOTIDE SEQUENCE [LARGE SCALE GENOMIC DNA]</scope>
    <source>
        <strain evidence="12 13">ATCC 51263</strain>
    </source>
</reference>
<evidence type="ECO:0000256" key="1">
    <source>
        <dbReference type="ARBA" id="ARBA00004117"/>
    </source>
</evidence>
<dbReference type="PANTHER" id="PTHR30034:SF6">
    <property type="entry name" value="YOP PROTEINS TRANSLOCATION PROTEIN Q"/>
    <property type="match status" value="1"/>
</dbReference>
<dbReference type="SUPFAM" id="SSF101801">
    <property type="entry name" value="Surface presentation of antigens (SPOA)"/>
    <property type="match status" value="1"/>
</dbReference>
<dbReference type="Pfam" id="PF02154">
    <property type="entry name" value="FliM"/>
    <property type="match status" value="1"/>
</dbReference>
<comment type="subcellular location">
    <subcellularLocation>
        <location evidence="1">Bacterial flagellum basal body</location>
    </subcellularLocation>
    <subcellularLocation>
        <location evidence="2">Cell membrane</location>
        <topology evidence="2">Peripheral membrane protein</topology>
    </subcellularLocation>
</comment>
<feature type="domain" description="Flagellar motor switch protein FliN-like C-terminal" evidence="11">
    <location>
        <begin position="265"/>
        <end position="335"/>
    </location>
</feature>
<dbReference type="CDD" id="cd17908">
    <property type="entry name" value="FliM"/>
    <property type="match status" value="1"/>
</dbReference>
<evidence type="ECO:0000256" key="10">
    <source>
        <dbReference type="NCBIfam" id="TIGR01397"/>
    </source>
</evidence>
<keyword evidence="6" id="KW-0145">Chemotaxis</keyword>
<evidence type="ECO:0000256" key="3">
    <source>
        <dbReference type="ARBA" id="ARBA00011049"/>
    </source>
</evidence>
<dbReference type="InterPro" id="IPR001689">
    <property type="entry name" value="Flag_FliM"/>
</dbReference>
<keyword evidence="12" id="KW-0969">Cilium</keyword>
<evidence type="ECO:0000256" key="4">
    <source>
        <dbReference type="ARBA" id="ARBA00021898"/>
    </source>
</evidence>
<keyword evidence="7" id="KW-0283">Flagellar rotation</keyword>
<dbReference type="PRINTS" id="PR00955">
    <property type="entry name" value="FLGMOTORFLIM"/>
</dbReference>
<evidence type="ECO:0000256" key="9">
    <source>
        <dbReference type="ARBA" id="ARBA00023143"/>
    </source>
</evidence>
<dbReference type="RefSeq" id="WP_016183878.1">
    <property type="nucleotide sequence ID" value="NZ_JXKI01000003.1"/>
</dbReference>
<dbReference type="GO" id="GO:0009425">
    <property type="term" value="C:bacterial-type flagellum basal body"/>
    <property type="evidence" value="ECO:0007669"/>
    <property type="project" value="UniProtKB-SubCell"/>
</dbReference>
<dbReference type="GO" id="GO:0050918">
    <property type="term" value="P:positive chemotaxis"/>
    <property type="evidence" value="ECO:0007669"/>
    <property type="project" value="TreeGrafter"/>
</dbReference>
<comment type="similarity">
    <text evidence="3">Belongs to the FliM family.</text>
</comment>
<evidence type="ECO:0000256" key="5">
    <source>
        <dbReference type="ARBA" id="ARBA00022475"/>
    </source>
</evidence>
<keyword evidence="9" id="KW-0975">Bacterial flagellum</keyword>
<keyword evidence="12" id="KW-0966">Cell projection</keyword>
<dbReference type="EMBL" id="ASWJ01000006">
    <property type="protein sequence ID" value="EOW83965.1"/>
    <property type="molecule type" value="Genomic_DNA"/>
</dbReference>
<keyword evidence="13" id="KW-1185">Reference proteome</keyword>
<dbReference type="OrthoDB" id="9806941at2"/>
<evidence type="ECO:0000313" key="12">
    <source>
        <dbReference type="EMBL" id="EOW83965.1"/>
    </source>
</evidence>
<evidence type="ECO:0000256" key="2">
    <source>
        <dbReference type="ARBA" id="ARBA00004202"/>
    </source>
</evidence>
<evidence type="ECO:0000259" key="11">
    <source>
        <dbReference type="Pfam" id="PF01052"/>
    </source>
</evidence>
<gene>
    <name evidence="12" type="ORF">I568_01412</name>
</gene>
<dbReference type="GO" id="GO:0071978">
    <property type="term" value="P:bacterial-type flagellum-dependent swarming motility"/>
    <property type="evidence" value="ECO:0007669"/>
    <property type="project" value="TreeGrafter"/>
</dbReference>
<organism evidence="12 13">
    <name type="scientific">Enterococcus columbae DSM 7374 = ATCC 51263</name>
    <dbReference type="NCBI Taxonomy" id="1121865"/>
    <lineage>
        <taxon>Bacteria</taxon>
        <taxon>Bacillati</taxon>
        <taxon>Bacillota</taxon>
        <taxon>Bacilli</taxon>
        <taxon>Lactobacillales</taxon>
        <taxon>Enterococcaceae</taxon>
        <taxon>Enterococcus</taxon>
    </lineage>
</organism>
<dbReference type="InterPro" id="IPR028976">
    <property type="entry name" value="CheC-like_sf"/>
</dbReference>
<dbReference type="Gene3D" id="2.30.330.10">
    <property type="entry name" value="SpoA-like"/>
    <property type="match status" value="1"/>
</dbReference>
<keyword evidence="5" id="KW-1003">Cell membrane</keyword>
<dbReference type="SUPFAM" id="SSF103039">
    <property type="entry name" value="CheC-like"/>
    <property type="match status" value="1"/>
</dbReference>
<name>S1N4P2_9ENTE</name>
<accession>S1N4P2</accession>
<dbReference type="Gene3D" id="3.40.1550.10">
    <property type="entry name" value="CheC-like"/>
    <property type="match status" value="1"/>
</dbReference>
<dbReference type="STRING" id="1121865.OMW_01769"/>
<dbReference type="GO" id="GO:0003774">
    <property type="term" value="F:cytoskeletal motor activity"/>
    <property type="evidence" value="ECO:0007669"/>
    <property type="project" value="InterPro"/>
</dbReference>
<keyword evidence="12" id="KW-0282">Flagellum</keyword>
<dbReference type="PATRIC" id="fig|1121865.3.peg.1712"/>
<protein>
    <recommendedName>
        <fullName evidence="4 10">Flagellar motor switch protein FliM</fullName>
    </recommendedName>
</protein>
<evidence type="ECO:0000313" key="13">
    <source>
        <dbReference type="Proteomes" id="UP000014113"/>
    </source>
</evidence>
<evidence type="ECO:0000256" key="7">
    <source>
        <dbReference type="ARBA" id="ARBA00022779"/>
    </source>
</evidence>
<sequence length="340" mass="39109">MDQVLSQQEIDMLLSAMSNGELIEEQPNSVVEEQPKAKKYDFRRPVKLSKEYINTLHMVFEDYAKLASTALSTKLRTNVMMQVAAIEQVSYDEFIHSIPRFTLLGVTQSRPMNGLQILEINPQLAMLFIELLCGGLEVILARKEKDEAILEETDKKNFTDIELSILNEIVELYTQVFISSWKDIVELDTTIESLETNPQLLQTMSPNEPVTLITFNFRVFEVDSFVNLCIPYVFFEGMIDKLSIRNWFDANRVDNEHDAEYLQKSLNHVELELSVHLGDAHMQLSEFLQLAPGDLIKLDRKITDPLTSYVEGKPFYRVKPGKREENIAIELIDPLEGEEE</sequence>
<keyword evidence="8" id="KW-0472">Membrane</keyword>
<dbReference type="AlphaFoldDB" id="S1N4P2"/>
<dbReference type="InterPro" id="IPR036429">
    <property type="entry name" value="SpoA-like_sf"/>
</dbReference>
<dbReference type="NCBIfam" id="TIGR01397">
    <property type="entry name" value="fliM_switch"/>
    <property type="match status" value="1"/>
</dbReference>
<dbReference type="PIRSF" id="PIRSF002888">
    <property type="entry name" value="FliM"/>
    <property type="match status" value="1"/>
</dbReference>
<evidence type="ECO:0000256" key="8">
    <source>
        <dbReference type="ARBA" id="ARBA00023136"/>
    </source>
</evidence>
<dbReference type="PANTHER" id="PTHR30034">
    <property type="entry name" value="FLAGELLAR MOTOR SWITCH PROTEIN FLIM"/>
    <property type="match status" value="1"/>
</dbReference>
<evidence type="ECO:0000256" key="6">
    <source>
        <dbReference type="ARBA" id="ARBA00022500"/>
    </source>
</evidence>
<dbReference type="Proteomes" id="UP000014113">
    <property type="component" value="Unassembled WGS sequence"/>
</dbReference>